<evidence type="ECO:0000313" key="7">
    <source>
        <dbReference type="EMBL" id="TJY43564.1"/>
    </source>
</evidence>
<comment type="similarity">
    <text evidence="1 4">Belongs to the FGGY kinase family.</text>
</comment>
<gene>
    <name evidence="7" type="ORF">E5161_06740</name>
</gene>
<keyword evidence="8" id="KW-1185">Reference proteome</keyword>
<dbReference type="PIRSF" id="PIRSF000538">
    <property type="entry name" value="GlpK"/>
    <property type="match status" value="1"/>
</dbReference>
<dbReference type="GO" id="GO:0016773">
    <property type="term" value="F:phosphotransferase activity, alcohol group as acceptor"/>
    <property type="evidence" value="ECO:0007669"/>
    <property type="project" value="InterPro"/>
</dbReference>
<protein>
    <submittedName>
        <fullName evidence="7">Carbohydrate kinase</fullName>
    </submittedName>
</protein>
<feature type="domain" description="Carbohydrate kinase FGGY C-terminal" evidence="6">
    <location>
        <begin position="293"/>
        <end position="448"/>
    </location>
</feature>
<dbReference type="InterPro" id="IPR043129">
    <property type="entry name" value="ATPase_NBD"/>
</dbReference>
<sequence length="511" mass="55105">MTDRGETALLSLDIGTTHCKAALFGENGRLIRLARTETVKYAEDGWEFYDPERLWAGIAGLIREAMPSELAKSIRCVGITSMAETGLLVDRRTGAARTPFIPWFSPCSKPQAEQIAASTDPLEQFAATGLRSSYKYGLAKILWWKQRDPGLLKGAVWLSASDYAAYRLTGALATDYTLAARTYAFRIDRKQWDAVWIRHFGLDTELFPEALPSGAVMGKVNEEAARSLGLPAGVPVVIAGHDHVAASLAAGAVKPGRVMDSIGTAETLVGVMPERKLAAADLDAGLSFGCHPIPGLMFWMGGLSASGGSVEWLRAVLSEPALSYDRLLAMLDETAPGPTGILYFPYLSGSGAPQPDAEAKAAFIGLAARHGRVDLLKAVLEGTAYEMEWMRRSAELAAGSAISALTVTGGGVQNRHWLQIKADVSNCPLELSDTPESALLGSAMLAGTGCGLFRDAFEAEAAMAGHRKRSVIRPQADYHHEYRRLFETGYVPLQMPLRRYHHNIEKGDGAL</sequence>
<evidence type="ECO:0000256" key="3">
    <source>
        <dbReference type="ARBA" id="ARBA00022777"/>
    </source>
</evidence>
<name>A0A4U0FGP1_9BACL</name>
<dbReference type="GO" id="GO:0016301">
    <property type="term" value="F:kinase activity"/>
    <property type="evidence" value="ECO:0007669"/>
    <property type="project" value="UniProtKB-KW"/>
</dbReference>
<dbReference type="PANTHER" id="PTHR43095">
    <property type="entry name" value="SUGAR KINASE"/>
    <property type="match status" value="1"/>
</dbReference>
<dbReference type="OrthoDB" id="9805576at2"/>
<evidence type="ECO:0000259" key="6">
    <source>
        <dbReference type="Pfam" id="PF02782"/>
    </source>
</evidence>
<dbReference type="PROSITE" id="PS00445">
    <property type="entry name" value="FGGY_KINASES_2"/>
    <property type="match status" value="1"/>
</dbReference>
<comment type="caution">
    <text evidence="7">The sequence shown here is derived from an EMBL/GenBank/DDBJ whole genome shotgun (WGS) entry which is preliminary data.</text>
</comment>
<dbReference type="InterPro" id="IPR050406">
    <property type="entry name" value="FGGY_Carb_Kinase"/>
</dbReference>
<dbReference type="Pfam" id="PF00370">
    <property type="entry name" value="FGGY_N"/>
    <property type="match status" value="1"/>
</dbReference>
<evidence type="ECO:0000313" key="8">
    <source>
        <dbReference type="Proteomes" id="UP000309673"/>
    </source>
</evidence>
<evidence type="ECO:0000256" key="1">
    <source>
        <dbReference type="ARBA" id="ARBA00009156"/>
    </source>
</evidence>
<dbReference type="PANTHER" id="PTHR43095:SF5">
    <property type="entry name" value="XYLULOSE KINASE"/>
    <property type="match status" value="1"/>
</dbReference>
<dbReference type="Gene3D" id="3.30.420.40">
    <property type="match status" value="2"/>
</dbReference>
<dbReference type="SUPFAM" id="SSF53067">
    <property type="entry name" value="Actin-like ATPase domain"/>
    <property type="match status" value="2"/>
</dbReference>
<dbReference type="InterPro" id="IPR000577">
    <property type="entry name" value="Carb_kinase_FGGY"/>
</dbReference>
<keyword evidence="3 4" id="KW-0418">Kinase</keyword>
<dbReference type="InterPro" id="IPR018484">
    <property type="entry name" value="FGGY_N"/>
</dbReference>
<accession>A0A4U0FGP1</accession>
<organism evidence="7 8">
    <name type="scientific">Cohnella pontilimi</name>
    <dbReference type="NCBI Taxonomy" id="2564100"/>
    <lineage>
        <taxon>Bacteria</taxon>
        <taxon>Bacillati</taxon>
        <taxon>Bacillota</taxon>
        <taxon>Bacilli</taxon>
        <taxon>Bacillales</taxon>
        <taxon>Paenibacillaceae</taxon>
        <taxon>Cohnella</taxon>
    </lineage>
</organism>
<reference evidence="7 8" key="1">
    <citation type="submission" date="2019-04" db="EMBL/GenBank/DDBJ databases">
        <title>Cohnella sp. nov., isolated from soil.</title>
        <authorList>
            <person name="Kim W."/>
        </authorList>
    </citation>
    <scope>NUCLEOTIDE SEQUENCE [LARGE SCALE GENOMIC DNA]</scope>
    <source>
        <strain evidence="7 8">CAU 1483</strain>
    </source>
</reference>
<proteinExistence type="inferred from homology"/>
<dbReference type="InterPro" id="IPR018483">
    <property type="entry name" value="Carb_kinase_FGGY_CS"/>
</dbReference>
<dbReference type="Proteomes" id="UP000309673">
    <property type="component" value="Unassembled WGS sequence"/>
</dbReference>
<evidence type="ECO:0000259" key="5">
    <source>
        <dbReference type="Pfam" id="PF00370"/>
    </source>
</evidence>
<dbReference type="GO" id="GO:0005975">
    <property type="term" value="P:carbohydrate metabolic process"/>
    <property type="evidence" value="ECO:0007669"/>
    <property type="project" value="InterPro"/>
</dbReference>
<feature type="domain" description="Carbohydrate kinase FGGY N-terminal" evidence="5">
    <location>
        <begin position="9"/>
        <end position="248"/>
    </location>
</feature>
<keyword evidence="2 4" id="KW-0808">Transferase</keyword>
<dbReference type="Pfam" id="PF02782">
    <property type="entry name" value="FGGY_C"/>
    <property type="match status" value="1"/>
</dbReference>
<dbReference type="AlphaFoldDB" id="A0A4U0FGP1"/>
<dbReference type="CDD" id="cd07773">
    <property type="entry name" value="ASKHA_NBD_FGGY_FK"/>
    <property type="match status" value="1"/>
</dbReference>
<evidence type="ECO:0000256" key="2">
    <source>
        <dbReference type="ARBA" id="ARBA00022679"/>
    </source>
</evidence>
<dbReference type="EMBL" id="SUPK01000002">
    <property type="protein sequence ID" value="TJY43564.1"/>
    <property type="molecule type" value="Genomic_DNA"/>
</dbReference>
<dbReference type="RefSeq" id="WP_136776925.1">
    <property type="nucleotide sequence ID" value="NZ_SUPK01000002.1"/>
</dbReference>
<evidence type="ECO:0000256" key="4">
    <source>
        <dbReference type="RuleBase" id="RU003733"/>
    </source>
</evidence>
<dbReference type="InterPro" id="IPR018485">
    <property type="entry name" value="FGGY_C"/>
</dbReference>